<dbReference type="RefSeq" id="WP_133409003.1">
    <property type="nucleotide sequence ID" value="NZ_SMZT01000001.1"/>
</dbReference>
<reference evidence="2 3" key="1">
    <citation type="submission" date="2019-03" db="EMBL/GenBank/DDBJ databases">
        <title>Genome Sequencing and Assembly of Various Microbes Isolated from Partially Reclaimed Soil and Acid Mine Drainage (AMD) Site.</title>
        <authorList>
            <person name="Steinbock B."/>
            <person name="Bechtold R."/>
            <person name="Sevigny J.L."/>
            <person name="Thomas D."/>
            <person name="Cuthill L.R."/>
            <person name="Aveiro Johannsen E.J."/>
            <person name="Thomas K."/>
            <person name="Ghosh A."/>
        </authorList>
    </citation>
    <scope>NUCLEOTIDE SEQUENCE [LARGE SCALE GENOMIC DNA]</scope>
    <source>
        <strain evidence="2 3">S-A3</strain>
    </source>
</reference>
<dbReference type="Pfam" id="PF13338">
    <property type="entry name" value="AbiEi_4"/>
    <property type="match status" value="1"/>
</dbReference>
<comment type="caution">
    <text evidence="2">The sequence shown here is derived from an EMBL/GenBank/DDBJ whole genome shotgun (WGS) entry which is preliminary data.</text>
</comment>
<dbReference type="GeneID" id="64346106"/>
<dbReference type="Proteomes" id="UP000295163">
    <property type="component" value="Unassembled WGS sequence"/>
</dbReference>
<gene>
    <name evidence="2" type="ORF">E2R59_01680</name>
</gene>
<name>A0A4R5YTP1_KOCRO</name>
<feature type="domain" description="AbiEi antitoxin N-terminal" evidence="1">
    <location>
        <begin position="8"/>
        <end position="43"/>
    </location>
</feature>
<organism evidence="2 3">
    <name type="scientific">Kocuria rosea</name>
    <name type="common">Deinococcus erythromyxa</name>
    <name type="synonym">Micrococcus rubens</name>
    <dbReference type="NCBI Taxonomy" id="1275"/>
    <lineage>
        <taxon>Bacteria</taxon>
        <taxon>Bacillati</taxon>
        <taxon>Actinomycetota</taxon>
        <taxon>Actinomycetes</taxon>
        <taxon>Micrococcales</taxon>
        <taxon>Micrococcaceae</taxon>
        <taxon>Kocuria</taxon>
    </lineage>
</organism>
<dbReference type="InterPro" id="IPR025159">
    <property type="entry name" value="AbiEi_N"/>
</dbReference>
<dbReference type="EMBL" id="SMZT01000001">
    <property type="protein sequence ID" value="TDL46747.1"/>
    <property type="molecule type" value="Genomic_DNA"/>
</dbReference>
<evidence type="ECO:0000313" key="2">
    <source>
        <dbReference type="EMBL" id="TDL46747.1"/>
    </source>
</evidence>
<accession>A0A4R5YTP1</accession>
<evidence type="ECO:0000259" key="1">
    <source>
        <dbReference type="Pfam" id="PF13338"/>
    </source>
</evidence>
<sequence>MTTLPGRLLTLEALQDLGLSPSTVTRAVRRGDLLRIRQGVYATPSWWRDLGAEGRLRQMHAALALRAATAPVFGHSSAALLHGLDLLHRPAAPHVVSPSGRGSRNNRTCVHHWAELPPEHVVRVGGLLATSVPRTVLDCASALPLREAVVTADHALRRGTERAELLALLERRAGAPGCRRARRVLDLADGRSESPGETLTRLVLLRARLPRPELQVRIRTPHGLYRGDFGWRVRRLLLEFDGDTKYYDHGPTDRVLVQERRREKDLANAGWRILRTDWATVVHRPDDLVALVRRELDARDLRIIE</sequence>
<protein>
    <recommendedName>
        <fullName evidence="1">AbiEi antitoxin N-terminal domain-containing protein</fullName>
    </recommendedName>
</protein>
<evidence type="ECO:0000313" key="3">
    <source>
        <dbReference type="Proteomes" id="UP000295163"/>
    </source>
</evidence>
<proteinExistence type="predicted"/>
<dbReference type="AlphaFoldDB" id="A0A4R5YTP1"/>